<dbReference type="InterPro" id="IPR038696">
    <property type="entry name" value="IalB_sf"/>
</dbReference>
<sequence length="180" mass="19111">MFSSLFKVFTGTVAAALIVALSFTPSFAAEDADTPSQTTATFGDWTVQCRLLDDKSTKLCEMLQAIAAKDNKGLLAKIAVGRLPGKEAMRVVVQLPLAVHLSSPVELRVGDKVAVNAAYETCYPDFCIAGASFSDDAAQMFKKAQAMTIVFKDRSGAAKGVPVSLKGFTAAFKKTFDTPS</sequence>
<evidence type="ECO:0008006" key="4">
    <source>
        <dbReference type="Google" id="ProtNLM"/>
    </source>
</evidence>
<evidence type="ECO:0000313" key="3">
    <source>
        <dbReference type="Proteomes" id="UP000598467"/>
    </source>
</evidence>
<feature type="signal peptide" evidence="1">
    <location>
        <begin position="1"/>
        <end position="28"/>
    </location>
</feature>
<dbReference type="Proteomes" id="UP000598467">
    <property type="component" value="Unassembled WGS sequence"/>
</dbReference>
<name>A0A926S3P4_9HYPH</name>
<dbReference type="RefSeq" id="WP_190290204.1">
    <property type="nucleotide sequence ID" value="NZ_JABFCZ010000004.1"/>
</dbReference>
<dbReference type="EMBL" id="JABFCZ010000004">
    <property type="protein sequence ID" value="MBD1545543.1"/>
    <property type="molecule type" value="Genomic_DNA"/>
</dbReference>
<organism evidence="2 3">
    <name type="scientific">Roseibium aggregatum</name>
    <dbReference type="NCBI Taxonomy" id="187304"/>
    <lineage>
        <taxon>Bacteria</taxon>
        <taxon>Pseudomonadati</taxon>
        <taxon>Pseudomonadota</taxon>
        <taxon>Alphaproteobacteria</taxon>
        <taxon>Hyphomicrobiales</taxon>
        <taxon>Stappiaceae</taxon>
        <taxon>Roseibium</taxon>
    </lineage>
</organism>
<feature type="chain" id="PRO_5037635129" description="Invasion protein IalB" evidence="1">
    <location>
        <begin position="29"/>
        <end position="180"/>
    </location>
</feature>
<gene>
    <name evidence="2" type="ORF">HK439_04670</name>
</gene>
<accession>A0A926S3P4</accession>
<evidence type="ECO:0000313" key="2">
    <source>
        <dbReference type="EMBL" id="MBD1545543.1"/>
    </source>
</evidence>
<dbReference type="AlphaFoldDB" id="A0A926S3P4"/>
<reference evidence="2" key="1">
    <citation type="submission" date="2020-05" db="EMBL/GenBank/DDBJ databases">
        <title>Identification of trans-AT polyketide cluster in two marine bacteria, producers of a novel glutaramide-containing polyketide sesbanimide D and analogs.</title>
        <authorList>
            <person name="Kacar D."/>
            <person name="Rodriguez P."/>
            <person name="Canedo L."/>
            <person name="Gonzalez E."/>
            <person name="Galan B."/>
            <person name="De La Calle F."/>
            <person name="Garcia J.L."/>
        </authorList>
    </citation>
    <scope>NUCLEOTIDE SEQUENCE</scope>
    <source>
        <strain evidence="2">PHM038</strain>
    </source>
</reference>
<protein>
    <recommendedName>
        <fullName evidence="4">Invasion protein IalB</fullName>
    </recommendedName>
</protein>
<comment type="caution">
    <text evidence="2">The sequence shown here is derived from an EMBL/GenBank/DDBJ whole genome shotgun (WGS) entry which is preliminary data.</text>
</comment>
<evidence type="ECO:0000256" key="1">
    <source>
        <dbReference type="SAM" id="SignalP"/>
    </source>
</evidence>
<keyword evidence="1" id="KW-0732">Signal</keyword>
<proteinExistence type="predicted"/>
<dbReference type="Gene3D" id="2.60.40.1880">
    <property type="entry name" value="Invasion associated locus B (IalB) protein"/>
    <property type="match status" value="1"/>
</dbReference>
<dbReference type="InterPro" id="IPR010642">
    <property type="entry name" value="Invasion_prot_B"/>
</dbReference>
<dbReference type="Pfam" id="PF06776">
    <property type="entry name" value="IalB"/>
    <property type="match status" value="1"/>
</dbReference>